<organism evidence="2 3">
    <name type="scientific">Tistrella mobilis</name>
    <dbReference type="NCBI Taxonomy" id="171437"/>
    <lineage>
        <taxon>Bacteria</taxon>
        <taxon>Pseudomonadati</taxon>
        <taxon>Pseudomonadota</taxon>
        <taxon>Alphaproteobacteria</taxon>
        <taxon>Geminicoccales</taxon>
        <taxon>Geminicoccaceae</taxon>
        <taxon>Tistrella</taxon>
    </lineage>
</organism>
<dbReference type="InterPro" id="IPR015867">
    <property type="entry name" value="N-reg_PII/ATP_PRibTrfase_C"/>
</dbReference>
<dbReference type="GO" id="GO:0006808">
    <property type="term" value="P:regulation of nitrogen utilization"/>
    <property type="evidence" value="ECO:0007669"/>
    <property type="project" value="InterPro"/>
</dbReference>
<name>A0A162K0G6_9PROT</name>
<dbReference type="GeneID" id="97240237"/>
<sequence length="118" mass="13066">MTDAAASDQILFHPLKKIEIIVIGETEPFVRRLLDDSGVSGYTLIRDVAGKGHHRFQEGRLLFNDQASLVMLLAVAPENAIRRIAAGLAPLFRKQSGVMFISDVQVVRLEHFTRPEAG</sequence>
<accession>A0A162K0G6</accession>
<comment type="caution">
    <text evidence="2">The sequence shown here is derived from an EMBL/GenBank/DDBJ whole genome shotgun (WGS) entry which is preliminary data.</text>
</comment>
<dbReference type="Proteomes" id="UP000075787">
    <property type="component" value="Unassembled WGS sequence"/>
</dbReference>
<dbReference type="OrthoDB" id="1493510at2"/>
<dbReference type="Gene3D" id="3.30.70.120">
    <property type="match status" value="1"/>
</dbReference>
<dbReference type="OMA" id="GFHEGHL"/>
<evidence type="ECO:0000256" key="1">
    <source>
        <dbReference type="ARBA" id="ARBA00015681"/>
    </source>
</evidence>
<dbReference type="GO" id="GO:0030234">
    <property type="term" value="F:enzyme regulator activity"/>
    <property type="evidence" value="ECO:0007669"/>
    <property type="project" value="InterPro"/>
</dbReference>
<evidence type="ECO:0000313" key="3">
    <source>
        <dbReference type="Proteomes" id="UP000075787"/>
    </source>
</evidence>
<proteinExistence type="predicted"/>
<gene>
    <name evidence="2" type="ORF">AUP44_13930</name>
</gene>
<dbReference type="SUPFAM" id="SSF54913">
    <property type="entry name" value="GlnB-like"/>
    <property type="match status" value="1"/>
</dbReference>
<reference evidence="2 3" key="1">
    <citation type="submission" date="2015-12" db="EMBL/GenBank/DDBJ databases">
        <title>Genome sequence of Tistrella mobilis MCCC 1A02139.</title>
        <authorList>
            <person name="Lu L."/>
            <person name="Lai Q."/>
            <person name="Shao Z."/>
            <person name="Qian P."/>
        </authorList>
    </citation>
    <scope>NUCLEOTIDE SEQUENCE [LARGE SCALE GENOMIC DNA]</scope>
    <source>
        <strain evidence="2 3">MCCC 1A02139</strain>
    </source>
</reference>
<dbReference type="Pfam" id="PF00543">
    <property type="entry name" value="P-II"/>
    <property type="match status" value="1"/>
</dbReference>
<protein>
    <recommendedName>
        <fullName evidence="1">Nitrogen regulatory protein P-II</fullName>
    </recommendedName>
</protein>
<dbReference type="AlphaFoldDB" id="A0A162K0G6"/>
<dbReference type="InterPro" id="IPR002187">
    <property type="entry name" value="N-reg_PII"/>
</dbReference>
<evidence type="ECO:0000313" key="2">
    <source>
        <dbReference type="EMBL" id="KYO50234.1"/>
    </source>
</evidence>
<dbReference type="RefSeq" id="WP_014743937.1">
    <property type="nucleotide sequence ID" value="NZ_CP121027.1"/>
</dbReference>
<dbReference type="InterPro" id="IPR011322">
    <property type="entry name" value="N-reg_PII-like_a/b"/>
</dbReference>
<dbReference type="EMBL" id="LPZR01000203">
    <property type="protein sequence ID" value="KYO50234.1"/>
    <property type="molecule type" value="Genomic_DNA"/>
</dbReference>
<dbReference type="PROSITE" id="PS51343">
    <property type="entry name" value="PII_GLNB_DOM"/>
    <property type="match status" value="1"/>
</dbReference>